<protein>
    <submittedName>
        <fullName evidence="1">Uncharacterized protein</fullName>
    </submittedName>
</protein>
<proteinExistence type="predicted"/>
<organism evidence="1 2">
    <name type="scientific">Cercophora newfieldiana</name>
    <dbReference type="NCBI Taxonomy" id="92897"/>
    <lineage>
        <taxon>Eukaryota</taxon>
        <taxon>Fungi</taxon>
        <taxon>Dikarya</taxon>
        <taxon>Ascomycota</taxon>
        <taxon>Pezizomycotina</taxon>
        <taxon>Sordariomycetes</taxon>
        <taxon>Sordariomycetidae</taxon>
        <taxon>Sordariales</taxon>
        <taxon>Lasiosphaeriaceae</taxon>
        <taxon>Cercophora</taxon>
    </lineage>
</organism>
<reference evidence="1" key="1">
    <citation type="submission" date="2023-06" db="EMBL/GenBank/DDBJ databases">
        <title>Genome-scale phylogeny and comparative genomics of the fungal order Sordariales.</title>
        <authorList>
            <consortium name="Lawrence Berkeley National Laboratory"/>
            <person name="Hensen N."/>
            <person name="Bonometti L."/>
            <person name="Westerberg I."/>
            <person name="Brannstrom I.O."/>
            <person name="Guillou S."/>
            <person name="Cros-Aarteil S."/>
            <person name="Calhoun S."/>
            <person name="Haridas S."/>
            <person name="Kuo A."/>
            <person name="Mondo S."/>
            <person name="Pangilinan J."/>
            <person name="Riley R."/>
            <person name="Labutti K."/>
            <person name="Andreopoulos B."/>
            <person name="Lipzen A."/>
            <person name="Chen C."/>
            <person name="Yanf M."/>
            <person name="Daum C."/>
            <person name="Ng V."/>
            <person name="Clum A."/>
            <person name="Steindorff A."/>
            <person name="Ohm R."/>
            <person name="Martin F."/>
            <person name="Silar P."/>
            <person name="Natvig D."/>
            <person name="Lalanne C."/>
            <person name="Gautier V."/>
            <person name="Ament-Velasquez S.L."/>
            <person name="Kruys A."/>
            <person name="Hutchinson M.I."/>
            <person name="Powell A.J."/>
            <person name="Barry K."/>
            <person name="Miller A.N."/>
            <person name="Grigoriev I.V."/>
            <person name="Debuchy R."/>
            <person name="Gladieux P."/>
            <person name="Thoren M.H."/>
            <person name="Johannesson H."/>
        </authorList>
    </citation>
    <scope>NUCLEOTIDE SEQUENCE</scope>
    <source>
        <strain evidence="1">SMH2532-1</strain>
    </source>
</reference>
<dbReference type="AlphaFoldDB" id="A0AA40CP48"/>
<dbReference type="Proteomes" id="UP001174936">
    <property type="component" value="Unassembled WGS sequence"/>
</dbReference>
<sequence>MPNHLGTHAVVPELQAVRRCNADPQGCVMPNPENRNGCVSISRLATQTLTGHCSNNPDRDARAFRPCVTRHLSAGQCYLAVKISVTSLRTAARSVQSVGGFVVVWLSLIQRRCINLRPAGEQRGKLISTAPPSPGIRFLEVVPTLTPPMRCFALHCADRKLRSSECLVSLTEECRDCCWREKQQANSPRPQQLNQMQRFPIRRQLQ</sequence>
<comment type="caution">
    <text evidence="1">The sequence shown here is derived from an EMBL/GenBank/DDBJ whole genome shotgun (WGS) entry which is preliminary data.</text>
</comment>
<name>A0AA40CP48_9PEZI</name>
<dbReference type="EMBL" id="JAULSV010000004">
    <property type="protein sequence ID" value="KAK0646086.1"/>
    <property type="molecule type" value="Genomic_DNA"/>
</dbReference>
<evidence type="ECO:0000313" key="2">
    <source>
        <dbReference type="Proteomes" id="UP001174936"/>
    </source>
</evidence>
<gene>
    <name evidence="1" type="ORF">B0T16DRAFT_153042</name>
</gene>
<accession>A0AA40CP48</accession>
<evidence type="ECO:0000313" key="1">
    <source>
        <dbReference type="EMBL" id="KAK0646086.1"/>
    </source>
</evidence>
<keyword evidence="2" id="KW-1185">Reference proteome</keyword>